<dbReference type="RefSeq" id="WP_406600019.1">
    <property type="nucleotide sequence ID" value="NZ_JBJHQF010000111.1"/>
</dbReference>
<feature type="non-terminal residue" evidence="1">
    <location>
        <position position="1"/>
    </location>
</feature>
<name>A0ABW8R8T2_9PSED</name>
<dbReference type="Proteomes" id="UP001623008">
    <property type="component" value="Unassembled WGS sequence"/>
</dbReference>
<keyword evidence="2" id="KW-1185">Reference proteome</keyword>
<sequence length="183" mass="20716">SVQLKLKILLTAILLTTIPLIGSAAVPCNFGSNTRGGELSFKFNFSEEDCQRIFTRNGSSLTLSVQYPEMRLVKERVLDGELISLRMSHIDPERYDQDRVIEGRKPDRHIGDIDVYVIGSSDVYHFRGKDGVIVFVSDWGNTYVATRLFAHDISISYQYSSSHKNVKDMDAAVLSFLDEHLIR</sequence>
<proteinExistence type="predicted"/>
<gene>
    <name evidence="1" type="ORF">ACJEBJ_29885</name>
</gene>
<dbReference type="EMBL" id="JBJHQF010000111">
    <property type="protein sequence ID" value="MFK9008341.1"/>
    <property type="molecule type" value="Genomic_DNA"/>
</dbReference>
<evidence type="ECO:0000313" key="2">
    <source>
        <dbReference type="Proteomes" id="UP001623008"/>
    </source>
</evidence>
<reference evidence="1 2" key="1">
    <citation type="submission" date="2024-11" db="EMBL/GenBank/DDBJ databases">
        <authorList>
            <person name="Lucas J.A."/>
        </authorList>
    </citation>
    <scope>NUCLEOTIDE SEQUENCE [LARGE SCALE GENOMIC DNA]</scope>
    <source>
        <strain evidence="1 2">Z 7.15</strain>
    </source>
</reference>
<organism evidence="1 2">
    <name type="scientific">Pseudomonas pergaminensis</name>
    <dbReference type="NCBI Taxonomy" id="2853159"/>
    <lineage>
        <taxon>Bacteria</taxon>
        <taxon>Pseudomonadati</taxon>
        <taxon>Pseudomonadota</taxon>
        <taxon>Gammaproteobacteria</taxon>
        <taxon>Pseudomonadales</taxon>
        <taxon>Pseudomonadaceae</taxon>
        <taxon>Pseudomonas</taxon>
    </lineage>
</organism>
<comment type="caution">
    <text evidence="1">The sequence shown here is derived from an EMBL/GenBank/DDBJ whole genome shotgun (WGS) entry which is preliminary data.</text>
</comment>
<accession>A0ABW8R8T2</accession>
<protein>
    <submittedName>
        <fullName evidence="1">Uncharacterized protein</fullName>
    </submittedName>
</protein>
<evidence type="ECO:0000313" key="1">
    <source>
        <dbReference type="EMBL" id="MFK9008341.1"/>
    </source>
</evidence>